<dbReference type="GeneID" id="94193593"/>
<protein>
    <submittedName>
        <fullName evidence="1">MEI2-like 1</fullName>
    </submittedName>
</protein>
<dbReference type="Proteomes" id="UP001497744">
    <property type="component" value="Unassembled WGS sequence"/>
</dbReference>
<reference evidence="1 2" key="1">
    <citation type="submission" date="2021-06" db="EMBL/GenBank/DDBJ databases">
        <title>Genome sequence of Babesia caballi.</title>
        <authorList>
            <person name="Yamagishi J."/>
            <person name="Kidaka T."/>
            <person name="Ochi A."/>
        </authorList>
    </citation>
    <scope>NUCLEOTIDE SEQUENCE [LARGE SCALE GENOMIC DNA]</scope>
    <source>
        <strain evidence="1">USDA-D6B2</strain>
    </source>
</reference>
<accession>A0AAV4LR80</accession>
<dbReference type="EMBL" id="BPLF01000001">
    <property type="protein sequence ID" value="GIX62112.1"/>
    <property type="molecule type" value="Genomic_DNA"/>
</dbReference>
<evidence type="ECO:0000313" key="2">
    <source>
        <dbReference type="Proteomes" id="UP001497744"/>
    </source>
</evidence>
<gene>
    <name evidence="1" type="ORF">BcabD6B2_15470</name>
</gene>
<dbReference type="RefSeq" id="XP_067714181.1">
    <property type="nucleotide sequence ID" value="XM_067858080.1"/>
</dbReference>
<organism evidence="1 2">
    <name type="scientific">Babesia caballi</name>
    <dbReference type="NCBI Taxonomy" id="5871"/>
    <lineage>
        <taxon>Eukaryota</taxon>
        <taxon>Sar</taxon>
        <taxon>Alveolata</taxon>
        <taxon>Apicomplexa</taxon>
        <taxon>Aconoidasida</taxon>
        <taxon>Piroplasmida</taxon>
        <taxon>Babesiidae</taxon>
        <taxon>Babesia</taxon>
    </lineage>
</organism>
<proteinExistence type="predicted"/>
<dbReference type="AlphaFoldDB" id="A0AAV4LR80"/>
<evidence type="ECO:0000313" key="1">
    <source>
        <dbReference type="EMBL" id="GIX62112.1"/>
    </source>
</evidence>
<keyword evidence="2" id="KW-1185">Reference proteome</keyword>
<name>A0AAV4LR80_BABCB</name>
<comment type="caution">
    <text evidence="1">The sequence shown here is derived from an EMBL/GenBank/DDBJ whole genome shotgun (WGS) entry which is preliminary data.</text>
</comment>
<sequence length="218" mass="22459">MDRLGEQRPALAQASAALISLVSRFWASSDSCTCMACPVSSDTSLCTSMSLGEHALARLLDFLADGLGDELLDDLPQRGGRGLALHHLDHLAADDPGSRRPDVAGALELAGAPLGVADAEHPEGVAVRGLHVGVGLDEGVVLPDEGAELVASDARAVEVGQAVPSLNILTAELDLAVGLVLIGVEVGEGDLEDTSPQTINGELCNNINCCIRTATRVQ</sequence>